<feature type="region of interest" description="Disordered" evidence="1">
    <location>
        <begin position="153"/>
        <end position="180"/>
    </location>
</feature>
<accession>A0AAV6P700</accession>
<name>A0AAV6P700_9ROSI</name>
<feature type="compositionally biased region" description="Polar residues" evidence="1">
    <location>
        <begin position="1"/>
        <end position="11"/>
    </location>
</feature>
<evidence type="ECO:0000313" key="2">
    <source>
        <dbReference type="EMBL" id="KAG6606945.1"/>
    </source>
</evidence>
<comment type="caution">
    <text evidence="2">The sequence shown here is derived from an EMBL/GenBank/DDBJ whole genome shotgun (WGS) entry which is preliminary data.</text>
</comment>
<dbReference type="PANTHER" id="PTHR36378">
    <property type="entry name" value="COTTON FIBER PROTEIN"/>
    <property type="match status" value="1"/>
</dbReference>
<sequence length="217" mass="24132">MADNLNSLKSSVTDDDNNKNNNNLVGNNDNNGNNGNNGVAPPKNTTKKKNKSLNILRVALMLLRRRSSKPNAASVEVASKGMWNRLVASIRPLHVQSNHSPQHPQPIIVPSMPDATTLRASPSIDCFEDVKSSSASSVDGMSRYASAINLQELDQNNDDDDDNNDNDNQAEPKIDEDENADDMIDAKAEMFIAQFYEQMRRSNSDVRYLEMIKRSIR</sequence>
<gene>
    <name evidence="2" type="ORF">SDJN03_00287</name>
</gene>
<feature type="compositionally biased region" description="Low complexity" evidence="1">
    <location>
        <begin position="19"/>
        <end position="44"/>
    </location>
</feature>
<dbReference type="Proteomes" id="UP000685013">
    <property type="component" value="Chromosome 1"/>
</dbReference>
<dbReference type="AlphaFoldDB" id="A0AAV6P700"/>
<keyword evidence="3" id="KW-1185">Reference proteome</keyword>
<dbReference type="EMBL" id="JAGKQH010000001">
    <property type="protein sequence ID" value="KAG6606945.1"/>
    <property type="molecule type" value="Genomic_DNA"/>
</dbReference>
<feature type="region of interest" description="Disordered" evidence="1">
    <location>
        <begin position="1"/>
        <end position="52"/>
    </location>
</feature>
<dbReference type="PANTHER" id="PTHR36378:SF1">
    <property type="entry name" value="COTTON FIBER PROTEIN"/>
    <property type="match status" value="1"/>
</dbReference>
<dbReference type="Pfam" id="PF05553">
    <property type="entry name" value="DUF761"/>
    <property type="match status" value="1"/>
</dbReference>
<feature type="non-terminal residue" evidence="2">
    <location>
        <position position="1"/>
    </location>
</feature>
<evidence type="ECO:0000313" key="3">
    <source>
        <dbReference type="Proteomes" id="UP000685013"/>
    </source>
</evidence>
<feature type="compositionally biased region" description="Acidic residues" evidence="1">
    <location>
        <begin position="155"/>
        <end position="165"/>
    </location>
</feature>
<protein>
    <submittedName>
        <fullName evidence="2">Uncharacterized protein</fullName>
    </submittedName>
</protein>
<dbReference type="InterPro" id="IPR008480">
    <property type="entry name" value="DUF761_pln"/>
</dbReference>
<proteinExistence type="predicted"/>
<evidence type="ECO:0000256" key="1">
    <source>
        <dbReference type="SAM" id="MobiDB-lite"/>
    </source>
</evidence>
<reference evidence="2 3" key="1">
    <citation type="journal article" date="2021" name="Hortic Res">
        <title>The domestication of Cucurbita argyrosperma as revealed by the genome of its wild relative.</title>
        <authorList>
            <person name="Barrera-Redondo J."/>
            <person name="Sanchez-de la Vega G."/>
            <person name="Aguirre-Liguori J.A."/>
            <person name="Castellanos-Morales G."/>
            <person name="Gutierrez-Guerrero Y.T."/>
            <person name="Aguirre-Dugua X."/>
            <person name="Aguirre-Planter E."/>
            <person name="Tenaillon M.I."/>
            <person name="Lira-Saade R."/>
            <person name="Eguiarte L.E."/>
        </authorList>
    </citation>
    <scope>NUCLEOTIDE SEQUENCE [LARGE SCALE GENOMIC DNA]</scope>
    <source>
        <strain evidence="2">JBR-2021</strain>
    </source>
</reference>
<organism evidence="2 3">
    <name type="scientific">Cucurbita argyrosperma subsp. sororia</name>
    <dbReference type="NCBI Taxonomy" id="37648"/>
    <lineage>
        <taxon>Eukaryota</taxon>
        <taxon>Viridiplantae</taxon>
        <taxon>Streptophyta</taxon>
        <taxon>Embryophyta</taxon>
        <taxon>Tracheophyta</taxon>
        <taxon>Spermatophyta</taxon>
        <taxon>Magnoliopsida</taxon>
        <taxon>eudicotyledons</taxon>
        <taxon>Gunneridae</taxon>
        <taxon>Pentapetalae</taxon>
        <taxon>rosids</taxon>
        <taxon>fabids</taxon>
        <taxon>Cucurbitales</taxon>
        <taxon>Cucurbitaceae</taxon>
        <taxon>Cucurbiteae</taxon>
        <taxon>Cucurbita</taxon>
    </lineage>
</organism>